<dbReference type="PANTHER" id="PTHR45674:SF4">
    <property type="entry name" value="DNA LIGASE 1"/>
    <property type="match status" value="1"/>
</dbReference>
<keyword evidence="2" id="KW-0436">Ligase</keyword>
<dbReference type="PANTHER" id="PTHR45674">
    <property type="entry name" value="DNA LIGASE 1/3 FAMILY MEMBER"/>
    <property type="match status" value="1"/>
</dbReference>
<dbReference type="AlphaFoldDB" id="A0AAV0BM09"/>
<keyword evidence="5" id="KW-1185">Reference proteome</keyword>
<dbReference type="GO" id="GO:0003910">
    <property type="term" value="F:DNA ligase (ATP) activity"/>
    <property type="evidence" value="ECO:0007669"/>
    <property type="project" value="InterPro"/>
</dbReference>
<dbReference type="Proteomes" id="UP001153365">
    <property type="component" value="Unassembled WGS sequence"/>
</dbReference>
<gene>
    <name evidence="4" type="ORF">PPACK8108_LOCUS21280</name>
</gene>
<evidence type="ECO:0000256" key="2">
    <source>
        <dbReference type="ARBA" id="ARBA00022598"/>
    </source>
</evidence>
<evidence type="ECO:0000259" key="3">
    <source>
        <dbReference type="Pfam" id="PF01068"/>
    </source>
</evidence>
<dbReference type="Gene3D" id="3.30.470.30">
    <property type="entry name" value="DNA ligase/mRNA capping enzyme"/>
    <property type="match status" value="1"/>
</dbReference>
<proteinExistence type="inferred from homology"/>
<dbReference type="GO" id="GO:0005634">
    <property type="term" value="C:nucleus"/>
    <property type="evidence" value="ECO:0007669"/>
    <property type="project" value="TreeGrafter"/>
</dbReference>
<dbReference type="GO" id="GO:0005524">
    <property type="term" value="F:ATP binding"/>
    <property type="evidence" value="ECO:0007669"/>
    <property type="project" value="InterPro"/>
</dbReference>
<dbReference type="EMBL" id="CALTRL010005803">
    <property type="protein sequence ID" value="CAH7686605.1"/>
    <property type="molecule type" value="Genomic_DNA"/>
</dbReference>
<protein>
    <recommendedName>
        <fullName evidence="3">ATP-dependent DNA ligase family profile domain-containing protein</fullName>
    </recommendedName>
</protein>
<dbReference type="InterPro" id="IPR050191">
    <property type="entry name" value="ATP-dep_DNA_ligase"/>
</dbReference>
<dbReference type="Pfam" id="PF01068">
    <property type="entry name" value="DNA_ligase_A_M"/>
    <property type="match status" value="1"/>
</dbReference>
<name>A0AAV0BM09_PHAPC</name>
<dbReference type="GO" id="GO:0005739">
    <property type="term" value="C:mitochondrion"/>
    <property type="evidence" value="ECO:0007669"/>
    <property type="project" value="TreeGrafter"/>
</dbReference>
<dbReference type="SUPFAM" id="SSF56091">
    <property type="entry name" value="DNA ligase/mRNA capping enzyme, catalytic domain"/>
    <property type="match status" value="1"/>
</dbReference>
<evidence type="ECO:0000256" key="1">
    <source>
        <dbReference type="ARBA" id="ARBA00007572"/>
    </source>
</evidence>
<organism evidence="4 5">
    <name type="scientific">Phakopsora pachyrhizi</name>
    <name type="common">Asian soybean rust disease fungus</name>
    <dbReference type="NCBI Taxonomy" id="170000"/>
    <lineage>
        <taxon>Eukaryota</taxon>
        <taxon>Fungi</taxon>
        <taxon>Dikarya</taxon>
        <taxon>Basidiomycota</taxon>
        <taxon>Pucciniomycotina</taxon>
        <taxon>Pucciniomycetes</taxon>
        <taxon>Pucciniales</taxon>
        <taxon>Phakopsoraceae</taxon>
        <taxon>Phakopsora</taxon>
    </lineage>
</organism>
<evidence type="ECO:0000313" key="5">
    <source>
        <dbReference type="Proteomes" id="UP001153365"/>
    </source>
</evidence>
<reference evidence="4" key="1">
    <citation type="submission" date="2022-06" db="EMBL/GenBank/DDBJ databases">
        <authorList>
            <consortium name="SYNGENTA / RWTH Aachen University"/>
        </authorList>
    </citation>
    <scope>NUCLEOTIDE SEQUENCE</scope>
</reference>
<dbReference type="InterPro" id="IPR012310">
    <property type="entry name" value="DNA_ligase_ATP-dep_cent"/>
</dbReference>
<sequence>MLDQLPRAIKKEITGLFVLDAEAVARDLIDKRILPFQELSKLTRKNIKLEDIEIKVKIFALDLWYLNDEPMINREFSEGRRF</sequence>
<dbReference type="GO" id="GO:1903461">
    <property type="term" value="P:Okazaki fragment processing involved in mitotic DNA replication"/>
    <property type="evidence" value="ECO:0007669"/>
    <property type="project" value="TreeGrafter"/>
</dbReference>
<accession>A0AAV0BM09</accession>
<evidence type="ECO:0000313" key="4">
    <source>
        <dbReference type="EMBL" id="CAH7686605.1"/>
    </source>
</evidence>
<feature type="domain" description="ATP-dependent DNA ligase family profile" evidence="3">
    <location>
        <begin position="7"/>
        <end position="80"/>
    </location>
</feature>
<comment type="similarity">
    <text evidence="1">Belongs to the ATP-dependent DNA ligase family.</text>
</comment>
<dbReference type="GO" id="GO:0006310">
    <property type="term" value="P:DNA recombination"/>
    <property type="evidence" value="ECO:0007669"/>
    <property type="project" value="InterPro"/>
</dbReference>
<comment type="caution">
    <text evidence="4">The sequence shown here is derived from an EMBL/GenBank/DDBJ whole genome shotgun (WGS) entry which is preliminary data.</text>
</comment>
<dbReference type="GO" id="GO:0006281">
    <property type="term" value="P:DNA repair"/>
    <property type="evidence" value="ECO:0007669"/>
    <property type="project" value="InterPro"/>
</dbReference>